<name>A0ABQ3ED95_9HYPH</name>
<keyword evidence="2" id="KW-1185">Reference proteome</keyword>
<dbReference type="EMBL" id="BMXE01000004">
    <property type="protein sequence ID" value="GHB34101.1"/>
    <property type="molecule type" value="Genomic_DNA"/>
</dbReference>
<evidence type="ECO:0008006" key="3">
    <source>
        <dbReference type="Google" id="ProtNLM"/>
    </source>
</evidence>
<comment type="caution">
    <text evidence="1">The sequence shown here is derived from an EMBL/GenBank/DDBJ whole genome shotgun (WGS) entry which is preliminary data.</text>
</comment>
<gene>
    <name evidence="1" type="ORF">GCM10007094_23950</name>
</gene>
<protein>
    <recommendedName>
        <fullName evidence="3">Tail fiber assembly protein</fullName>
    </recommendedName>
</protein>
<organism evidence="1 2">
    <name type="scientific">Pseudovibrio japonicus</name>
    <dbReference type="NCBI Taxonomy" id="366534"/>
    <lineage>
        <taxon>Bacteria</taxon>
        <taxon>Pseudomonadati</taxon>
        <taxon>Pseudomonadota</taxon>
        <taxon>Alphaproteobacteria</taxon>
        <taxon>Hyphomicrobiales</taxon>
        <taxon>Stappiaceae</taxon>
        <taxon>Pseudovibrio</taxon>
    </lineage>
</organism>
<dbReference type="Proteomes" id="UP000637980">
    <property type="component" value="Unassembled WGS sequence"/>
</dbReference>
<evidence type="ECO:0000313" key="1">
    <source>
        <dbReference type="EMBL" id="GHB34101.1"/>
    </source>
</evidence>
<dbReference type="RefSeq" id="WP_189437038.1">
    <property type="nucleotide sequence ID" value="NZ_BMXE01000004.1"/>
</dbReference>
<sequence>MTKATQDAALVAAAKAAGFPIAVIRSEDEIEWRGAVPSAEQAAQIKLDASAAIHLEAVRAECSDRLYDQASQETQINIATEPASDAKTAWVEWRDGMRARCAELAADPGADYRADASWPECPQSVKDFTAQH</sequence>
<accession>A0ABQ3ED95</accession>
<proteinExistence type="predicted"/>
<reference evidence="2" key="1">
    <citation type="journal article" date="2019" name="Int. J. Syst. Evol. Microbiol.">
        <title>The Global Catalogue of Microorganisms (GCM) 10K type strain sequencing project: providing services to taxonomists for standard genome sequencing and annotation.</title>
        <authorList>
            <consortium name="The Broad Institute Genomics Platform"/>
            <consortium name="The Broad Institute Genome Sequencing Center for Infectious Disease"/>
            <person name="Wu L."/>
            <person name="Ma J."/>
        </authorList>
    </citation>
    <scope>NUCLEOTIDE SEQUENCE [LARGE SCALE GENOMIC DNA]</scope>
    <source>
        <strain evidence="2">KCTC 12861</strain>
    </source>
</reference>
<evidence type="ECO:0000313" key="2">
    <source>
        <dbReference type="Proteomes" id="UP000637980"/>
    </source>
</evidence>